<name>A0A553JPT4_SHEHA</name>
<reference evidence="5" key="1">
    <citation type="submission" date="2019-07" db="EMBL/GenBank/DDBJ databases">
        <title>Shewanella sp. YLB-08 draft genomic sequence.</title>
        <authorList>
            <person name="Yu L."/>
        </authorList>
    </citation>
    <scope>NUCLEOTIDE SEQUENCE [LARGE SCALE GENOMIC DNA]</scope>
    <source>
        <strain evidence="5">JCM 20706</strain>
    </source>
</reference>
<proteinExistence type="predicted"/>
<dbReference type="Proteomes" id="UP000318126">
    <property type="component" value="Unassembled WGS sequence"/>
</dbReference>
<dbReference type="SUPFAM" id="SSF55729">
    <property type="entry name" value="Acyl-CoA N-acyltransferases (Nat)"/>
    <property type="match status" value="1"/>
</dbReference>
<dbReference type="PROSITE" id="PS51186">
    <property type="entry name" value="GNAT"/>
    <property type="match status" value="1"/>
</dbReference>
<dbReference type="CDD" id="cd04301">
    <property type="entry name" value="NAT_SF"/>
    <property type="match status" value="1"/>
</dbReference>
<evidence type="ECO:0000313" key="5">
    <source>
        <dbReference type="Proteomes" id="UP000318126"/>
    </source>
</evidence>
<keyword evidence="1 4" id="KW-0808">Transferase</keyword>
<gene>
    <name evidence="4" type="ORF">FN961_10280</name>
</gene>
<dbReference type="GO" id="GO:0016747">
    <property type="term" value="F:acyltransferase activity, transferring groups other than amino-acyl groups"/>
    <property type="evidence" value="ECO:0007669"/>
    <property type="project" value="InterPro"/>
</dbReference>
<keyword evidence="2" id="KW-0012">Acyltransferase</keyword>
<protein>
    <submittedName>
        <fullName evidence="4">GNAT family N-acetyltransferase</fullName>
    </submittedName>
</protein>
<comment type="caution">
    <text evidence="4">The sequence shown here is derived from an EMBL/GenBank/DDBJ whole genome shotgun (WGS) entry which is preliminary data.</text>
</comment>
<dbReference type="RefSeq" id="WP_144040093.1">
    <property type="nucleotide sequence ID" value="NZ_BMPL01000008.1"/>
</dbReference>
<sequence>MSDLQLSSLVLKHHSEVDLPFLLRLYTRIRRDEFAAADWPESQLNSFLSKQFSAQYRYYCQHYNTEYFDIIYSQNRAVGRLFVDYWLDERRELRIVDISLLPEFRGLGIATELFKTLFAQARDSGLSVTIHVERNNPARRLYERLGFTLKTVTDEVYLLMEWRSETVMSNELITESLLPY</sequence>
<accession>A0A553JPT4</accession>
<evidence type="ECO:0000256" key="2">
    <source>
        <dbReference type="ARBA" id="ARBA00023315"/>
    </source>
</evidence>
<dbReference type="OrthoDB" id="326501at2"/>
<dbReference type="Gene3D" id="3.40.630.30">
    <property type="match status" value="1"/>
</dbReference>
<evidence type="ECO:0000259" key="3">
    <source>
        <dbReference type="PROSITE" id="PS51186"/>
    </source>
</evidence>
<feature type="domain" description="N-acetyltransferase" evidence="3">
    <location>
        <begin position="9"/>
        <end position="173"/>
    </location>
</feature>
<dbReference type="PANTHER" id="PTHR43420">
    <property type="entry name" value="ACETYLTRANSFERASE"/>
    <property type="match status" value="1"/>
</dbReference>
<dbReference type="InterPro" id="IPR050680">
    <property type="entry name" value="YpeA/RimI_acetyltransf"/>
</dbReference>
<evidence type="ECO:0000313" key="4">
    <source>
        <dbReference type="EMBL" id="TRY14477.1"/>
    </source>
</evidence>
<dbReference type="Pfam" id="PF00583">
    <property type="entry name" value="Acetyltransf_1"/>
    <property type="match status" value="1"/>
</dbReference>
<keyword evidence="5" id="KW-1185">Reference proteome</keyword>
<dbReference type="PANTHER" id="PTHR43420:SF12">
    <property type="entry name" value="N-ACETYLTRANSFERASE DOMAIN-CONTAINING PROTEIN"/>
    <property type="match status" value="1"/>
</dbReference>
<evidence type="ECO:0000256" key="1">
    <source>
        <dbReference type="ARBA" id="ARBA00022679"/>
    </source>
</evidence>
<dbReference type="EMBL" id="VKGK01000010">
    <property type="protein sequence ID" value="TRY14477.1"/>
    <property type="molecule type" value="Genomic_DNA"/>
</dbReference>
<dbReference type="InterPro" id="IPR016181">
    <property type="entry name" value="Acyl_CoA_acyltransferase"/>
</dbReference>
<dbReference type="AlphaFoldDB" id="A0A553JPT4"/>
<organism evidence="4 5">
    <name type="scientific">Shewanella hanedai</name>
    <name type="common">Alteromonas hanedai</name>
    <dbReference type="NCBI Taxonomy" id="25"/>
    <lineage>
        <taxon>Bacteria</taxon>
        <taxon>Pseudomonadati</taxon>
        <taxon>Pseudomonadota</taxon>
        <taxon>Gammaproteobacteria</taxon>
        <taxon>Alteromonadales</taxon>
        <taxon>Shewanellaceae</taxon>
        <taxon>Shewanella</taxon>
    </lineage>
</organism>
<dbReference type="InterPro" id="IPR000182">
    <property type="entry name" value="GNAT_dom"/>
</dbReference>